<accession>A0A1W6MQ51</accession>
<organism evidence="1 2">
    <name type="scientific">Methylocystis bryophila</name>
    <dbReference type="NCBI Taxonomy" id="655015"/>
    <lineage>
        <taxon>Bacteria</taxon>
        <taxon>Pseudomonadati</taxon>
        <taxon>Pseudomonadota</taxon>
        <taxon>Alphaproteobacteria</taxon>
        <taxon>Hyphomicrobiales</taxon>
        <taxon>Methylocystaceae</taxon>
        <taxon>Methylocystis</taxon>
    </lineage>
</organism>
<dbReference type="EMBL" id="CP019948">
    <property type="protein sequence ID" value="ARN79718.1"/>
    <property type="molecule type" value="Genomic_DNA"/>
</dbReference>
<dbReference type="STRING" id="655015.B1812_00030"/>
<name>A0A1W6MQ51_9HYPH</name>
<dbReference type="Proteomes" id="UP000193978">
    <property type="component" value="Chromosome"/>
</dbReference>
<dbReference type="KEGG" id="mbry:B1812_00030"/>
<dbReference type="AlphaFoldDB" id="A0A1W6MQ51"/>
<gene>
    <name evidence="1" type="ORF">B1812_00030</name>
</gene>
<dbReference type="OrthoDB" id="5287431at2"/>
<dbReference type="RefSeq" id="WP_085769762.1">
    <property type="nucleotide sequence ID" value="NZ_AP027149.1"/>
</dbReference>
<keyword evidence="2" id="KW-1185">Reference proteome</keyword>
<reference evidence="1 2" key="1">
    <citation type="submission" date="2017-02" db="EMBL/GenBank/DDBJ databases">
        <authorList>
            <person name="Peterson S.W."/>
        </authorList>
    </citation>
    <scope>NUCLEOTIDE SEQUENCE [LARGE SCALE GENOMIC DNA]</scope>
    <source>
        <strain evidence="1 2">S285</strain>
    </source>
</reference>
<proteinExistence type="predicted"/>
<protein>
    <submittedName>
        <fullName evidence="1">Uncharacterized protein</fullName>
    </submittedName>
</protein>
<evidence type="ECO:0000313" key="2">
    <source>
        <dbReference type="Proteomes" id="UP000193978"/>
    </source>
</evidence>
<evidence type="ECO:0000313" key="1">
    <source>
        <dbReference type="EMBL" id="ARN79718.1"/>
    </source>
</evidence>
<sequence length="99" mass="10465">MRSRAGLSEGQMVSLESDAEDGVARNVGPLRVMSFSLPDGCLGAYYPEMNALVSLAHHERLSKTPASKCRAGPHPGLTHGAGPLGHVTDKCEAVLHDML</sequence>